<evidence type="ECO:0000259" key="1">
    <source>
        <dbReference type="Pfam" id="PF14606"/>
    </source>
</evidence>
<comment type="caution">
    <text evidence="2">The sequence shown here is derived from an EMBL/GenBank/DDBJ whole genome shotgun (WGS) entry which is preliminary data.</text>
</comment>
<evidence type="ECO:0000313" key="2">
    <source>
        <dbReference type="EMBL" id="MDS0295475.1"/>
    </source>
</evidence>
<evidence type="ECO:0000313" key="3">
    <source>
        <dbReference type="Proteomes" id="UP001254813"/>
    </source>
</evidence>
<proteinExistence type="predicted"/>
<keyword evidence="3" id="KW-1185">Reference proteome</keyword>
<dbReference type="Pfam" id="PF14606">
    <property type="entry name" value="Lipase_GDSL_3"/>
    <property type="match status" value="1"/>
</dbReference>
<dbReference type="InterPro" id="IPR036514">
    <property type="entry name" value="SGNH_hydro_sf"/>
</dbReference>
<sequence length="339" mass="36606">MKADGIRFHNVAALERVESREGRRLQRVPESVRTELNEGARTRMCHPAGAELRFVPEGPVEVTLSSDVRDSLVRPFWGDFQAAGEEVVIGEGPQTVTLSPPEKLSNLRPAVEEGLRFAPNVCRLVLPGDHRGGHVYFHGVEGDARPPTAEEVPDRRYLAYGTSITEGEAPSAETLTYVNQTARRLGADAVNLGSCGTAYCDPAMAEHIAARDDWDVATLSLSVNMVGRFSVEEFRARAASMIDTVAAAHPETPVACITLFPHARDYLADDGEAALAEEFRETLRDAVADCGHENVHLVEGPDLLPTAAGMTTDLVHPGDDAMIRIGEALAARLEPLLAA</sequence>
<name>A0ABU2G3W5_9EURY</name>
<organism evidence="2 3">
    <name type="scientific">Halogeometricum luteum</name>
    <dbReference type="NCBI Taxonomy" id="2950537"/>
    <lineage>
        <taxon>Archaea</taxon>
        <taxon>Methanobacteriati</taxon>
        <taxon>Methanobacteriota</taxon>
        <taxon>Stenosarchaea group</taxon>
        <taxon>Halobacteria</taxon>
        <taxon>Halobacteriales</taxon>
        <taxon>Haloferacaceae</taxon>
        <taxon>Halogeometricum</taxon>
    </lineage>
</organism>
<dbReference type="SUPFAM" id="SSF52266">
    <property type="entry name" value="SGNH hydrolase"/>
    <property type="match status" value="1"/>
</dbReference>
<dbReference type="RefSeq" id="WP_310929394.1">
    <property type="nucleotide sequence ID" value="NZ_JAMQOQ010000004.1"/>
</dbReference>
<dbReference type="Proteomes" id="UP001254813">
    <property type="component" value="Unassembled WGS sequence"/>
</dbReference>
<reference evidence="2 3" key="1">
    <citation type="submission" date="2022-06" db="EMBL/GenBank/DDBJ databases">
        <title>Halogeometricum sp. a new haloarchaeum isolate from saline soil.</title>
        <authorList>
            <person name="Strakova D."/>
            <person name="Galisteo C."/>
            <person name="Sanchez-Porro C."/>
            <person name="Ventosa A."/>
        </authorList>
    </citation>
    <scope>NUCLEOTIDE SEQUENCE [LARGE SCALE GENOMIC DNA]</scope>
    <source>
        <strain evidence="3">S3BR25-2</strain>
    </source>
</reference>
<protein>
    <submittedName>
        <fullName evidence="2">GDSL-type esterase/lipase family protein</fullName>
    </submittedName>
</protein>
<dbReference type="Gene3D" id="3.40.50.1110">
    <property type="entry name" value="SGNH hydrolase"/>
    <property type="match status" value="1"/>
</dbReference>
<dbReference type="EMBL" id="JAMQOQ010000004">
    <property type="protein sequence ID" value="MDS0295475.1"/>
    <property type="molecule type" value="Genomic_DNA"/>
</dbReference>
<feature type="domain" description="SGNH hydrolase-type esterase" evidence="1">
    <location>
        <begin position="158"/>
        <end position="330"/>
    </location>
</feature>
<dbReference type="InterPro" id="IPR013830">
    <property type="entry name" value="SGNH_hydro"/>
</dbReference>
<accession>A0ABU2G3W5</accession>
<gene>
    <name evidence="2" type="ORF">NDI79_14985</name>
</gene>